<dbReference type="RefSeq" id="WP_026785789.1">
    <property type="nucleotide sequence ID" value="NZ_BJCD01000033.1"/>
</dbReference>
<feature type="binding site" evidence="16">
    <location>
        <position position="60"/>
    </location>
    <ligand>
        <name>S-adenosyl-L-methionine</name>
        <dbReference type="ChEBI" id="CHEBI:59789"/>
        <label>1</label>
    </ligand>
</feature>
<keyword evidence="5 15" id="KW-0004">4Fe-4S</keyword>
<evidence type="ECO:0000256" key="6">
    <source>
        <dbReference type="ARBA" id="ARBA00022490"/>
    </source>
</evidence>
<keyword evidence="9 15" id="KW-0560">Oxidoreductase</keyword>
<feature type="binding site" evidence="16">
    <location>
        <position position="189"/>
    </location>
    <ligand>
        <name>S-adenosyl-L-methionine</name>
        <dbReference type="ChEBI" id="CHEBI:59789"/>
        <label>2</label>
    </ligand>
</feature>
<dbReference type="GO" id="GO:0051539">
    <property type="term" value="F:4 iron, 4 sulfur cluster binding"/>
    <property type="evidence" value="ECO:0007669"/>
    <property type="project" value="UniProtKB-KW"/>
</dbReference>
<sequence length="461" mass="53339">MVFSVANVAFDFDLIEKYGNAVPRYTSYPPATELKDEFTPLDWEFSITESNQRQSPLSLYFHIPFCQTACYFCGCNVIVSNNKNAAKTYIEYLSKEIEFTAQFIDTRRPVTQLHWGGGTPNYLSLEQVESLWETINKQFTFDEKAEISIEINPRYVDKNYIFFLKQIGFNRISFGIQDFNPQVQEAVNRVQPEALLFDVMDWIKEAGFESVNVDLIYGLPYQTLSSFKETIKKTIKLDPDRIAIFNFAYVPWMKPVQKNIPESALPQPHKKLEIWQMSIQELTDNGYVFIGMDHFAKPNDELAIAQQNSSLKRNFQGYTTQPEAELYGFGLTSISMLEDIYAQNHKRLKEYYQAINQGILPVSKGFKLSKDDMLRRDVIMQIMSSFYLDKSQIEAKYHLDFDSYFAQELIAMRPLIADGLVQSNYDSIVVTNLGRLLVRNIAFLFDTHTPALQQQKLSRAI</sequence>
<dbReference type="NCBIfam" id="TIGR00538">
    <property type="entry name" value="hemN"/>
    <property type="match status" value="1"/>
</dbReference>
<name>A0A4P5ZCS0_PLAAG</name>
<feature type="binding site" evidence="16">
    <location>
        <begin position="72"/>
        <end position="74"/>
    </location>
    <ligand>
        <name>S-adenosyl-L-methionine</name>
        <dbReference type="ChEBI" id="CHEBI:59789"/>
        <label>2</label>
    </ligand>
</feature>
<comment type="subunit">
    <text evidence="4">Monomer.</text>
</comment>
<evidence type="ECO:0000256" key="11">
    <source>
        <dbReference type="ARBA" id="ARBA00023014"/>
    </source>
</evidence>
<dbReference type="InterPro" id="IPR004558">
    <property type="entry name" value="Coprogen_oxidase_HemN"/>
</dbReference>
<dbReference type="PIRSF" id="PIRSF000167">
    <property type="entry name" value="HemN"/>
    <property type="match status" value="1"/>
</dbReference>
<keyword evidence="6 15" id="KW-0963">Cytoplasm</keyword>
<evidence type="ECO:0000313" key="20">
    <source>
        <dbReference type="Proteomes" id="UP000299794"/>
    </source>
</evidence>
<evidence type="ECO:0000256" key="13">
    <source>
        <dbReference type="ARBA" id="ARBA00024295"/>
    </source>
</evidence>
<dbReference type="EMBL" id="BJCD01000033">
    <property type="protein sequence ID" value="GDZ93283.1"/>
    <property type="molecule type" value="Genomic_DNA"/>
</dbReference>
<comment type="caution">
    <text evidence="19">The sequence shown here is derived from an EMBL/GenBank/DDBJ whole genome shotgun (WGS) entry which is preliminary data.</text>
</comment>
<comment type="function">
    <text evidence="13">Involved in the heme biosynthesis. Catalyzes the anaerobic oxidative decarboxylation of propionate groups of rings A and B of coproporphyrinogen III to yield the vinyl groups in protoporphyrinogen IX.</text>
</comment>
<evidence type="ECO:0000256" key="16">
    <source>
        <dbReference type="PIRSR" id="PIRSR000167-1"/>
    </source>
</evidence>
<feature type="binding site" evidence="16">
    <location>
        <position position="214"/>
    </location>
    <ligand>
        <name>S-adenosyl-L-methionine</name>
        <dbReference type="ChEBI" id="CHEBI:59789"/>
        <label>2</label>
    </ligand>
</feature>
<evidence type="ECO:0000256" key="14">
    <source>
        <dbReference type="ARBA" id="ARBA00048321"/>
    </source>
</evidence>
<dbReference type="InterPro" id="IPR058240">
    <property type="entry name" value="rSAM_sf"/>
</dbReference>
<dbReference type="Gene3D" id="1.10.10.920">
    <property type="match status" value="1"/>
</dbReference>
<dbReference type="GO" id="GO:0006782">
    <property type="term" value="P:protoporphyrinogen IX biosynthetic process"/>
    <property type="evidence" value="ECO:0007669"/>
    <property type="project" value="UniProtKB-UniPathway"/>
</dbReference>
<feature type="domain" description="Radical SAM core" evidence="18">
    <location>
        <begin position="51"/>
        <end position="285"/>
    </location>
</feature>
<evidence type="ECO:0000256" key="3">
    <source>
        <dbReference type="ARBA" id="ARBA00005493"/>
    </source>
</evidence>
<dbReference type="SUPFAM" id="SSF102114">
    <property type="entry name" value="Radical SAM enzymes"/>
    <property type="match status" value="1"/>
</dbReference>
<comment type="catalytic activity">
    <reaction evidence="14 15">
        <text>coproporphyrinogen III + 2 S-adenosyl-L-methionine = protoporphyrinogen IX + 2 5'-deoxyadenosine + 2 L-methionine + 2 CO2</text>
        <dbReference type="Rhea" id="RHEA:15425"/>
        <dbReference type="ChEBI" id="CHEBI:16526"/>
        <dbReference type="ChEBI" id="CHEBI:17319"/>
        <dbReference type="ChEBI" id="CHEBI:57307"/>
        <dbReference type="ChEBI" id="CHEBI:57309"/>
        <dbReference type="ChEBI" id="CHEBI:57844"/>
        <dbReference type="ChEBI" id="CHEBI:59789"/>
        <dbReference type="EC" id="1.3.98.3"/>
    </reaction>
</comment>
<evidence type="ECO:0000256" key="4">
    <source>
        <dbReference type="ARBA" id="ARBA00011245"/>
    </source>
</evidence>
<keyword evidence="7 15" id="KW-0949">S-adenosyl-L-methionine</keyword>
<dbReference type="GO" id="GO:0004109">
    <property type="term" value="F:coproporphyrinogen oxidase activity"/>
    <property type="evidence" value="ECO:0007669"/>
    <property type="project" value="InterPro"/>
</dbReference>
<comment type="cofactor">
    <cofactor evidence="15 17">
        <name>[4Fe-4S] cluster</name>
        <dbReference type="ChEBI" id="CHEBI:49883"/>
    </cofactor>
    <text evidence="15 17">Binds 1 [4Fe-4S] cluster. The cluster is coordinated with 3 cysteines and an exchangeable S-adenosyl-L-methionine.</text>
</comment>
<proteinExistence type="inferred from homology"/>
<dbReference type="InterPro" id="IPR010723">
    <property type="entry name" value="HemN_C"/>
</dbReference>
<feature type="binding site" evidence="17">
    <location>
        <position position="73"/>
    </location>
    <ligand>
        <name>[4Fe-4S] cluster</name>
        <dbReference type="ChEBI" id="CHEBI:49883"/>
        <note>4Fe-4S-S-AdoMet</note>
    </ligand>
</feature>
<dbReference type="PANTHER" id="PTHR13932:SF6">
    <property type="entry name" value="OXYGEN-INDEPENDENT COPROPORPHYRINOGEN III OXIDASE"/>
    <property type="match status" value="1"/>
</dbReference>
<comment type="subcellular location">
    <subcellularLocation>
        <location evidence="1 15">Cytoplasm</location>
    </subcellularLocation>
</comment>
<dbReference type="UniPathway" id="UPA00251">
    <property type="reaction ID" value="UER00323"/>
</dbReference>
<keyword evidence="8 15" id="KW-0479">Metal-binding</keyword>
<dbReference type="Proteomes" id="UP000299794">
    <property type="component" value="Unassembled WGS sequence"/>
</dbReference>
<dbReference type="PANTHER" id="PTHR13932">
    <property type="entry name" value="COPROPORPHYRINIGEN III OXIDASE"/>
    <property type="match status" value="1"/>
</dbReference>
<reference evidence="20" key="1">
    <citation type="submission" date="2019-02" db="EMBL/GenBank/DDBJ databases">
        <title>Draft genome sequence of Planktothrix agardhii NIES-905.</title>
        <authorList>
            <person name="Yamaguchi H."/>
            <person name="Suzuki S."/>
            <person name="Kawachi M."/>
        </authorList>
    </citation>
    <scope>NUCLEOTIDE SEQUENCE [LARGE SCALE GENOMIC DNA]</scope>
    <source>
        <strain evidence="20">CCAP 1459/11A</strain>
    </source>
</reference>
<feature type="binding site" evidence="16">
    <location>
        <position position="177"/>
    </location>
    <ligand>
        <name>S-adenosyl-L-methionine</name>
        <dbReference type="ChEBI" id="CHEBI:59789"/>
        <label>2</label>
    </ligand>
</feature>
<feature type="binding site" evidence="16">
    <location>
        <begin position="118"/>
        <end position="119"/>
    </location>
    <ligand>
        <name>S-adenosyl-L-methionine</name>
        <dbReference type="ChEBI" id="CHEBI:59789"/>
        <label>2</label>
    </ligand>
</feature>
<dbReference type="GO" id="GO:0051989">
    <property type="term" value="F:coproporphyrinogen dehydrogenase activity"/>
    <property type="evidence" value="ECO:0007669"/>
    <property type="project" value="UniProtKB-EC"/>
</dbReference>
<evidence type="ECO:0000256" key="10">
    <source>
        <dbReference type="ARBA" id="ARBA00023004"/>
    </source>
</evidence>
<dbReference type="Pfam" id="PF06969">
    <property type="entry name" value="HemN_C"/>
    <property type="match status" value="1"/>
</dbReference>
<keyword evidence="12 15" id="KW-0627">Porphyrin biosynthesis</keyword>
<evidence type="ECO:0000256" key="1">
    <source>
        <dbReference type="ARBA" id="ARBA00004496"/>
    </source>
</evidence>
<protein>
    <recommendedName>
        <fullName evidence="15">Coproporphyrinogen-III oxidase</fullName>
        <ecNumber evidence="15">1.3.98.3</ecNumber>
    </recommendedName>
</protein>
<evidence type="ECO:0000259" key="18">
    <source>
        <dbReference type="PROSITE" id="PS51918"/>
    </source>
</evidence>
<keyword evidence="11 15" id="KW-0411">Iron-sulfur</keyword>
<gene>
    <name evidence="19" type="ORF">PA905_11180</name>
</gene>
<dbReference type="SFLD" id="SFLDS00029">
    <property type="entry name" value="Radical_SAM"/>
    <property type="match status" value="1"/>
</dbReference>
<evidence type="ECO:0000256" key="12">
    <source>
        <dbReference type="ARBA" id="ARBA00023244"/>
    </source>
</evidence>
<dbReference type="SMART" id="SM00729">
    <property type="entry name" value="Elp3"/>
    <property type="match status" value="1"/>
</dbReference>
<evidence type="ECO:0000256" key="7">
    <source>
        <dbReference type="ARBA" id="ARBA00022691"/>
    </source>
</evidence>
<evidence type="ECO:0000313" key="19">
    <source>
        <dbReference type="EMBL" id="GDZ93283.1"/>
    </source>
</evidence>
<feature type="binding site" evidence="17">
    <location>
        <position position="66"/>
    </location>
    <ligand>
        <name>[4Fe-4S] cluster</name>
        <dbReference type="ChEBI" id="CHEBI:49883"/>
        <note>4Fe-4S-S-AdoMet</note>
    </ligand>
</feature>
<dbReference type="SFLD" id="SFLDG01065">
    <property type="entry name" value="anaerobic_coproporphyrinogen-I"/>
    <property type="match status" value="1"/>
</dbReference>
<organism evidence="19 20">
    <name type="scientific">Planktothrix agardhii CCAP 1459/11A</name>
    <dbReference type="NCBI Taxonomy" id="282420"/>
    <lineage>
        <taxon>Bacteria</taxon>
        <taxon>Bacillati</taxon>
        <taxon>Cyanobacteriota</taxon>
        <taxon>Cyanophyceae</taxon>
        <taxon>Oscillatoriophycideae</taxon>
        <taxon>Oscillatoriales</taxon>
        <taxon>Microcoleaceae</taxon>
        <taxon>Planktothrix</taxon>
    </lineage>
</organism>
<comment type="similarity">
    <text evidence="3 15">Belongs to the anaerobic coproporphyrinogen-III oxidase family.</text>
</comment>
<dbReference type="Gene3D" id="3.20.20.70">
    <property type="entry name" value="Aldolase class I"/>
    <property type="match status" value="1"/>
</dbReference>
<dbReference type="AlphaFoldDB" id="A0A4P5ZCS0"/>
<dbReference type="InterPro" id="IPR006638">
    <property type="entry name" value="Elp3/MiaA/NifB-like_rSAM"/>
</dbReference>
<dbReference type="PROSITE" id="PS51918">
    <property type="entry name" value="RADICAL_SAM"/>
    <property type="match status" value="1"/>
</dbReference>
<evidence type="ECO:0000256" key="9">
    <source>
        <dbReference type="ARBA" id="ARBA00023002"/>
    </source>
</evidence>
<dbReference type="FunFam" id="1.10.10.920:FF:000001">
    <property type="entry name" value="Coproporphyrinogen-III oxidase"/>
    <property type="match status" value="1"/>
</dbReference>
<feature type="binding site" evidence="16">
    <location>
        <position position="117"/>
    </location>
    <ligand>
        <name>S-adenosyl-L-methionine</name>
        <dbReference type="ChEBI" id="CHEBI:59789"/>
        <label>1</label>
    </ligand>
</feature>
<dbReference type="GO" id="GO:0046872">
    <property type="term" value="F:metal ion binding"/>
    <property type="evidence" value="ECO:0007669"/>
    <property type="project" value="UniProtKB-KW"/>
</dbReference>
<dbReference type="Pfam" id="PF04055">
    <property type="entry name" value="Radical_SAM"/>
    <property type="match status" value="1"/>
</dbReference>
<evidence type="ECO:0000256" key="2">
    <source>
        <dbReference type="ARBA" id="ARBA00004785"/>
    </source>
</evidence>
<dbReference type="GO" id="GO:0005737">
    <property type="term" value="C:cytoplasm"/>
    <property type="evidence" value="ECO:0007669"/>
    <property type="project" value="UniProtKB-SubCell"/>
</dbReference>
<dbReference type="InterPro" id="IPR013785">
    <property type="entry name" value="Aldolase_TIM"/>
</dbReference>
<keyword evidence="10 15" id="KW-0408">Iron</keyword>
<evidence type="ECO:0000256" key="15">
    <source>
        <dbReference type="PIRNR" id="PIRNR000167"/>
    </source>
</evidence>
<dbReference type="InterPro" id="IPR007197">
    <property type="entry name" value="rSAM"/>
</dbReference>
<feature type="binding site" evidence="16">
    <location>
        <position position="150"/>
    </location>
    <ligand>
        <name>S-adenosyl-L-methionine</name>
        <dbReference type="ChEBI" id="CHEBI:59789"/>
        <label>1</label>
    </ligand>
</feature>
<evidence type="ECO:0000256" key="5">
    <source>
        <dbReference type="ARBA" id="ARBA00022485"/>
    </source>
</evidence>
<feature type="binding site" evidence="17">
    <location>
        <position position="70"/>
    </location>
    <ligand>
        <name>[4Fe-4S] cluster</name>
        <dbReference type="ChEBI" id="CHEBI:49883"/>
        <note>4Fe-4S-S-AdoMet</note>
    </ligand>
</feature>
<dbReference type="SFLD" id="SFLDG01082">
    <property type="entry name" value="B12-binding_domain_containing"/>
    <property type="match status" value="1"/>
</dbReference>
<dbReference type="EC" id="1.3.98.3" evidence="15"/>
<comment type="pathway">
    <text evidence="2 15">Porphyrin-containing compound metabolism; protoporphyrin-IX biosynthesis; protoporphyrinogen-IX from coproporphyrinogen-III (AdoMet route): step 1/1.</text>
</comment>
<feature type="binding site" evidence="16">
    <location>
        <position position="248"/>
    </location>
    <ligand>
        <name>S-adenosyl-L-methionine</name>
        <dbReference type="ChEBI" id="CHEBI:59789"/>
        <label>2</label>
    </ligand>
</feature>
<feature type="binding site" evidence="16">
    <location>
        <position position="334"/>
    </location>
    <ligand>
        <name>S-adenosyl-L-methionine</name>
        <dbReference type="ChEBI" id="CHEBI:59789"/>
        <label>1</label>
    </ligand>
</feature>
<evidence type="ECO:0000256" key="8">
    <source>
        <dbReference type="ARBA" id="ARBA00022723"/>
    </source>
</evidence>
<evidence type="ECO:0000256" key="17">
    <source>
        <dbReference type="PIRSR" id="PIRSR000167-2"/>
    </source>
</evidence>
<dbReference type="InterPro" id="IPR034505">
    <property type="entry name" value="Coproporphyrinogen-III_oxidase"/>
</dbReference>
<accession>A0A4P5ZCS0</accession>
<dbReference type="FunFam" id="3.80.30.20:FF:000012">
    <property type="entry name" value="Coproporphyrinogen-III oxidase"/>
    <property type="match status" value="1"/>
</dbReference>